<dbReference type="InterPro" id="IPR015943">
    <property type="entry name" value="WD40/YVTN_repeat-like_dom_sf"/>
</dbReference>
<evidence type="ECO:0000256" key="1">
    <source>
        <dbReference type="ARBA" id="ARBA00022729"/>
    </source>
</evidence>
<feature type="domain" description="Secretion system C-terminal sorting" evidence="2">
    <location>
        <begin position="415"/>
        <end position="480"/>
    </location>
</feature>
<evidence type="ECO:0000259" key="2">
    <source>
        <dbReference type="Pfam" id="PF18962"/>
    </source>
</evidence>
<dbReference type="PANTHER" id="PTHR42754:SF1">
    <property type="entry name" value="LIPOPROTEIN"/>
    <property type="match status" value="1"/>
</dbReference>
<keyword evidence="4" id="KW-1185">Reference proteome</keyword>
<dbReference type="Proteomes" id="UP000236654">
    <property type="component" value="Unassembled WGS sequence"/>
</dbReference>
<name>A0A2I0R2U3_9FLAO</name>
<proteinExistence type="predicted"/>
<keyword evidence="1" id="KW-0732">Signal</keyword>
<dbReference type="OrthoDB" id="9811934at2"/>
<evidence type="ECO:0000313" key="3">
    <source>
        <dbReference type="EMBL" id="PKR80894.1"/>
    </source>
</evidence>
<comment type="caution">
    <text evidence="3">The sequence shown here is derived from an EMBL/GenBank/DDBJ whole genome shotgun (WGS) entry which is preliminary data.</text>
</comment>
<dbReference type="InterPro" id="IPR026444">
    <property type="entry name" value="Secre_tail"/>
</dbReference>
<evidence type="ECO:0000313" key="4">
    <source>
        <dbReference type="Proteomes" id="UP000236654"/>
    </source>
</evidence>
<accession>A0A2I0R2U3</accession>
<dbReference type="InterPro" id="IPR011047">
    <property type="entry name" value="Quinoprotein_ADH-like_sf"/>
</dbReference>
<dbReference type="Gene3D" id="2.130.10.10">
    <property type="entry name" value="YVTN repeat-like/Quinoprotein amine dehydrogenase"/>
    <property type="match status" value="1"/>
</dbReference>
<protein>
    <recommendedName>
        <fullName evidence="2">Secretion system C-terminal sorting domain-containing protein</fullName>
    </recommendedName>
</protein>
<gene>
    <name evidence="3" type="ORF">CW751_06910</name>
</gene>
<dbReference type="SUPFAM" id="SSF50998">
    <property type="entry name" value="Quinoprotein alcohol dehydrogenase-like"/>
    <property type="match status" value="1"/>
</dbReference>
<organism evidence="3 4">
    <name type="scientific">Brumimicrobium salinarum</name>
    <dbReference type="NCBI Taxonomy" id="2058658"/>
    <lineage>
        <taxon>Bacteria</taxon>
        <taxon>Pseudomonadati</taxon>
        <taxon>Bacteroidota</taxon>
        <taxon>Flavobacteriia</taxon>
        <taxon>Flavobacteriales</taxon>
        <taxon>Crocinitomicaceae</taxon>
        <taxon>Brumimicrobium</taxon>
    </lineage>
</organism>
<sequence length="482" mass="52836">MENLKKIIFMLICFAPFLSGGQISFYNKFTSGPFDQGNGITQLPDSSYAITGTSGGFDGNSGQAYLMLIDSLGDHLWTKDYGGYGDDIGVRVIHVPNDGFFIAGYTGSTVDGNLDFMVLKTDESGELLWQKNYGGENWEILHDAQILSDGGLILVGHSEGNTTQEKDLYMVRTNAVGDTLWTKTIQTSTDDIAYAVDTLSNSQFVIGGVMGDAGVQRGMLAAYNNVDGSEVWLSFNPSGDVEILDLEVFETDIYASGFIKNTVENQDDYWLGKFDLLGVFDKYIDFSYDGDARITAITIREFEGLYMAIQSQAIDLNPFPGGEDMFTMKLNTDLFFIGSGEGFSAYNDDRINQMIVASDGGIVIVGTVGDKELEISSGTDVMVARIAPDDSFVPGANTGLDFVSVKKEMLKSLVIFPNPTNDFINLPNRVHGLEYQITALNGRLMSKGLVEAKIDLNNLRPGMYFLTIQSDQQIYSAKIIKQ</sequence>
<dbReference type="Pfam" id="PF18962">
    <property type="entry name" value="Por_Secre_tail"/>
    <property type="match status" value="1"/>
</dbReference>
<dbReference type="AlphaFoldDB" id="A0A2I0R2U3"/>
<dbReference type="EMBL" id="PJNI01000007">
    <property type="protein sequence ID" value="PKR80894.1"/>
    <property type="molecule type" value="Genomic_DNA"/>
</dbReference>
<reference evidence="3 4" key="1">
    <citation type="submission" date="2017-12" db="EMBL/GenBank/DDBJ databases">
        <title>The draft genome sequence of Brumimicrobium saltpan LHR20.</title>
        <authorList>
            <person name="Do Z.-J."/>
            <person name="Luo H.-R."/>
        </authorList>
    </citation>
    <scope>NUCLEOTIDE SEQUENCE [LARGE SCALE GENOMIC DNA]</scope>
    <source>
        <strain evidence="3 4">LHR20</strain>
    </source>
</reference>
<dbReference type="NCBIfam" id="TIGR04183">
    <property type="entry name" value="Por_Secre_tail"/>
    <property type="match status" value="1"/>
</dbReference>
<dbReference type="PANTHER" id="PTHR42754">
    <property type="entry name" value="ENDOGLUCANASE"/>
    <property type="match status" value="1"/>
</dbReference>
<dbReference type="RefSeq" id="WP_101334276.1">
    <property type="nucleotide sequence ID" value="NZ_PJNI01000007.1"/>
</dbReference>